<dbReference type="PANTHER" id="PTHR21600">
    <property type="entry name" value="MITOCHONDRIAL RNA PSEUDOURIDINE SYNTHASE"/>
    <property type="match status" value="1"/>
</dbReference>
<dbReference type="GO" id="GO:0009982">
    <property type="term" value="F:pseudouridine synthase activity"/>
    <property type="evidence" value="ECO:0007669"/>
    <property type="project" value="InterPro"/>
</dbReference>
<dbReference type="InterPro" id="IPR006225">
    <property type="entry name" value="PsdUridine_synth_RluC/D"/>
</dbReference>
<dbReference type="PROSITE" id="PS01129">
    <property type="entry name" value="PSI_RLU"/>
    <property type="match status" value="1"/>
</dbReference>
<dbReference type="STRING" id="763407.A0A167LVY1"/>
<dbReference type="InterPro" id="IPR050188">
    <property type="entry name" value="RluA_PseudoU_synthase"/>
</dbReference>
<dbReference type="GO" id="GO:0003723">
    <property type="term" value="F:RNA binding"/>
    <property type="evidence" value="ECO:0007669"/>
    <property type="project" value="UniProtKB-KW"/>
</dbReference>
<dbReference type="VEuPathDB" id="FungiDB:PHYBLDRAFT_134782"/>
<keyword evidence="3" id="KW-0413">Isomerase</keyword>
<keyword evidence="2" id="KW-0694">RNA-binding</keyword>
<dbReference type="FunCoup" id="A0A167LVY1">
    <property type="interactions" value="325"/>
</dbReference>
<feature type="region of interest" description="Disordered" evidence="4">
    <location>
        <begin position="1"/>
        <end position="52"/>
    </location>
</feature>
<gene>
    <name evidence="6" type="ORF">PHYBLDRAFT_134782</name>
</gene>
<dbReference type="SUPFAM" id="SSF55120">
    <property type="entry name" value="Pseudouridine synthase"/>
    <property type="match status" value="1"/>
</dbReference>
<dbReference type="AlphaFoldDB" id="A0A167LVY1"/>
<dbReference type="InterPro" id="IPR020103">
    <property type="entry name" value="PsdUridine_synth_cat_dom_sf"/>
</dbReference>
<dbReference type="InterPro" id="IPR006145">
    <property type="entry name" value="PsdUridine_synth_RsuA/RluA"/>
</dbReference>
<dbReference type="CDD" id="cd02557">
    <property type="entry name" value="PseudoU_synth_ScRIB2"/>
    <property type="match status" value="1"/>
</dbReference>
<dbReference type="InterPro" id="IPR006224">
    <property type="entry name" value="PsdUridine_synth_RluA-like_CS"/>
</dbReference>
<feature type="active site" evidence="1">
    <location>
        <position position="202"/>
    </location>
</feature>
<dbReference type="Pfam" id="PF00849">
    <property type="entry name" value="PseudoU_synth_2"/>
    <property type="match status" value="1"/>
</dbReference>
<feature type="domain" description="Pseudouridine synthase RsuA/RluA-like" evidence="5">
    <location>
        <begin position="159"/>
        <end position="305"/>
    </location>
</feature>
<dbReference type="EMBL" id="KV440986">
    <property type="protein sequence ID" value="OAD71198.1"/>
    <property type="molecule type" value="Genomic_DNA"/>
</dbReference>
<dbReference type="PROSITE" id="PS50889">
    <property type="entry name" value="S4"/>
    <property type="match status" value="1"/>
</dbReference>
<dbReference type="RefSeq" id="XP_018289238.1">
    <property type="nucleotide sequence ID" value="XM_018429672.1"/>
</dbReference>
<sequence>MESTTIGSEPVLDKREAETLEKEVQPIKKQKVEPDSARPLPRSSRRKPDDFRSIDDLNSAEYYIEDGLRKVKPYFFKYQAYAKGRWLGRSLLSVFTEEFRDRSEQYYKYAIEKGLITINDKPVKIDTIVRNQDIIGHQIHRHEPPVTDKDIVIVNQDKDLYVVNKPGGIPVHPAGRYRHNTVIHVLRKTHSIPILFPANRLDRLTSGLMLIALNAKRAQELEREMTTGKIRKEYVCRVEGEFPEGEIVCEAPIKTISFKLSLNYVHEDGKDCTTVFKRLSYNGKTSVVLCKPLTGRTHQIRVHLRYLGYPIANDPLYGNNTSWAPILHAGKHMSEEESKSLVDSLLANSEYQDGDWQPVAPVPLPVPTTNRAPESEPGLESAPESVPESVTEEITSNEQKCDECSIALLADPVQSDLYIWLHALRYSGEDWAYETELPEWATETFEDTS</sequence>
<evidence type="ECO:0000313" key="6">
    <source>
        <dbReference type="EMBL" id="OAD71198.1"/>
    </source>
</evidence>
<comment type="similarity">
    <text evidence="3">Belongs to the pseudouridine synthase RluA family.</text>
</comment>
<evidence type="ECO:0000256" key="3">
    <source>
        <dbReference type="RuleBase" id="RU362028"/>
    </source>
</evidence>
<keyword evidence="7" id="KW-1185">Reference proteome</keyword>
<protein>
    <recommendedName>
        <fullName evidence="3">Pseudouridine synthase</fullName>
        <ecNumber evidence="3">5.4.99.-</ecNumber>
    </recommendedName>
</protein>
<comment type="catalytic activity">
    <reaction evidence="3">
        <text>a uridine in RNA = a pseudouridine in RNA</text>
        <dbReference type="Rhea" id="RHEA:48348"/>
        <dbReference type="Rhea" id="RHEA-COMP:12068"/>
        <dbReference type="Rhea" id="RHEA-COMP:12069"/>
        <dbReference type="ChEBI" id="CHEBI:65314"/>
        <dbReference type="ChEBI" id="CHEBI:65315"/>
    </reaction>
</comment>
<feature type="compositionally biased region" description="Basic and acidic residues" evidence="4">
    <location>
        <begin position="11"/>
        <end position="36"/>
    </location>
</feature>
<evidence type="ECO:0000259" key="5">
    <source>
        <dbReference type="Pfam" id="PF00849"/>
    </source>
</evidence>
<evidence type="ECO:0000256" key="2">
    <source>
        <dbReference type="PROSITE-ProRule" id="PRU00182"/>
    </source>
</evidence>
<evidence type="ECO:0000313" key="7">
    <source>
        <dbReference type="Proteomes" id="UP000077315"/>
    </source>
</evidence>
<dbReference type="InParanoid" id="A0A167LVY1"/>
<proteinExistence type="inferred from homology"/>
<dbReference type="OrthoDB" id="424794at2759"/>
<evidence type="ECO:0000256" key="1">
    <source>
        <dbReference type="PIRSR" id="PIRSR606225-1"/>
    </source>
</evidence>
<accession>A0A167LVY1</accession>
<dbReference type="NCBIfam" id="TIGR00005">
    <property type="entry name" value="rluA_subfam"/>
    <property type="match status" value="1"/>
</dbReference>
<comment type="function">
    <text evidence="3">Responsible for synthesis of pseudouridine from uracil.</text>
</comment>
<evidence type="ECO:0000256" key="4">
    <source>
        <dbReference type="SAM" id="MobiDB-lite"/>
    </source>
</evidence>
<feature type="region of interest" description="Disordered" evidence="4">
    <location>
        <begin position="353"/>
        <end position="396"/>
    </location>
</feature>
<dbReference type="GO" id="GO:0000455">
    <property type="term" value="P:enzyme-directed rRNA pseudouridine synthesis"/>
    <property type="evidence" value="ECO:0007669"/>
    <property type="project" value="TreeGrafter"/>
</dbReference>
<dbReference type="GeneID" id="28990578"/>
<reference evidence="7" key="1">
    <citation type="submission" date="2015-06" db="EMBL/GenBank/DDBJ databases">
        <title>Expansion of signal transduction pathways in fungi by whole-genome duplication.</title>
        <authorList>
            <consortium name="DOE Joint Genome Institute"/>
            <person name="Corrochano L.M."/>
            <person name="Kuo A."/>
            <person name="Marcet-Houben M."/>
            <person name="Polaino S."/>
            <person name="Salamov A."/>
            <person name="Villalobos J.M."/>
            <person name="Alvarez M.I."/>
            <person name="Avalos J."/>
            <person name="Benito E.P."/>
            <person name="Benoit I."/>
            <person name="Burger G."/>
            <person name="Camino L.P."/>
            <person name="Canovas D."/>
            <person name="Cerda-Olmedo E."/>
            <person name="Cheng J.-F."/>
            <person name="Dominguez A."/>
            <person name="Elias M."/>
            <person name="Eslava A.P."/>
            <person name="Glaser F."/>
            <person name="Grimwood J."/>
            <person name="Gutierrez G."/>
            <person name="Heitman J."/>
            <person name="Henrissat B."/>
            <person name="Iturriaga E.A."/>
            <person name="Lang B.F."/>
            <person name="Lavin J.L."/>
            <person name="Lee S."/>
            <person name="Li W."/>
            <person name="Lindquist E."/>
            <person name="Lopez-Garcia S."/>
            <person name="Luque E.M."/>
            <person name="Marcos A.T."/>
            <person name="Martin J."/>
            <person name="McCluskey K."/>
            <person name="Medina H.R."/>
            <person name="Miralles-Duran A."/>
            <person name="Miyazaki A."/>
            <person name="Munoz-Torres E."/>
            <person name="Oguiza J.A."/>
            <person name="Ohm R."/>
            <person name="Olmedo M."/>
            <person name="Orejas M."/>
            <person name="Ortiz-Castellanos L."/>
            <person name="Pisabarro A.G."/>
            <person name="Rodriguez-Romero J."/>
            <person name="Ruiz-Herrera J."/>
            <person name="Ruiz-Vazquez R."/>
            <person name="Sanz C."/>
            <person name="Schackwitz W."/>
            <person name="Schmutz J."/>
            <person name="Shahriari M."/>
            <person name="Shelest E."/>
            <person name="Silva-Franco F."/>
            <person name="Soanes D."/>
            <person name="Syed K."/>
            <person name="Tagua V.G."/>
            <person name="Talbot N.J."/>
            <person name="Thon M."/>
            <person name="De vries R.P."/>
            <person name="Wiebenga A."/>
            <person name="Yadav J.S."/>
            <person name="Braun E.L."/>
            <person name="Baker S."/>
            <person name="Garre V."/>
            <person name="Horwitz B."/>
            <person name="Torres-Martinez S."/>
            <person name="Idnurm A."/>
            <person name="Herrera-Estrella A."/>
            <person name="Gabaldon T."/>
            <person name="Grigoriev I.V."/>
        </authorList>
    </citation>
    <scope>NUCLEOTIDE SEQUENCE [LARGE SCALE GENOMIC DNA]</scope>
    <source>
        <strain evidence="7">NRRL 1555(-)</strain>
    </source>
</reference>
<organism evidence="6 7">
    <name type="scientific">Phycomyces blakesleeanus (strain ATCC 8743b / DSM 1359 / FGSC 10004 / NBRC 33097 / NRRL 1555)</name>
    <dbReference type="NCBI Taxonomy" id="763407"/>
    <lineage>
        <taxon>Eukaryota</taxon>
        <taxon>Fungi</taxon>
        <taxon>Fungi incertae sedis</taxon>
        <taxon>Mucoromycota</taxon>
        <taxon>Mucoromycotina</taxon>
        <taxon>Mucoromycetes</taxon>
        <taxon>Mucorales</taxon>
        <taxon>Phycomycetaceae</taxon>
        <taxon>Phycomyces</taxon>
    </lineage>
</organism>
<dbReference type="Proteomes" id="UP000077315">
    <property type="component" value="Unassembled WGS sequence"/>
</dbReference>
<dbReference type="EC" id="5.4.99.-" evidence="3"/>
<name>A0A167LVY1_PHYB8</name>
<dbReference type="PANTHER" id="PTHR21600:SF40">
    <property type="entry name" value="PSEUDOURIDYLATE SYNTHASE RPUSD2"/>
    <property type="match status" value="1"/>
</dbReference>
<dbReference type="Gene3D" id="3.30.2350.10">
    <property type="entry name" value="Pseudouridine synthase"/>
    <property type="match status" value="1"/>
</dbReference>